<feature type="region of interest" description="Disordered" evidence="2">
    <location>
        <begin position="110"/>
        <end position="138"/>
    </location>
</feature>
<proteinExistence type="predicted"/>
<keyword evidence="1" id="KW-0863">Zinc-finger</keyword>
<reference evidence="4 5" key="1">
    <citation type="submission" date="2021-01" db="EMBL/GenBank/DDBJ databases">
        <title>Chryseolinea sp. Jin1 Genome sequencing and assembly.</title>
        <authorList>
            <person name="Kim I."/>
        </authorList>
    </citation>
    <scope>NUCLEOTIDE SEQUENCE [LARGE SCALE GENOMIC DNA]</scope>
    <source>
        <strain evidence="4 5">Jin1</strain>
    </source>
</reference>
<evidence type="ECO:0000259" key="3">
    <source>
        <dbReference type="PROSITE" id="PS50966"/>
    </source>
</evidence>
<dbReference type="PROSITE" id="PS50966">
    <property type="entry name" value="ZF_SWIM"/>
    <property type="match status" value="1"/>
</dbReference>
<evidence type="ECO:0000256" key="2">
    <source>
        <dbReference type="SAM" id="MobiDB-lite"/>
    </source>
</evidence>
<evidence type="ECO:0000313" key="4">
    <source>
        <dbReference type="EMBL" id="MBL0743687.1"/>
    </source>
</evidence>
<evidence type="ECO:0000313" key="5">
    <source>
        <dbReference type="Proteomes" id="UP000613030"/>
    </source>
</evidence>
<feature type="compositionally biased region" description="Basic and acidic residues" evidence="2">
    <location>
        <begin position="110"/>
        <end position="137"/>
    </location>
</feature>
<dbReference type="InterPro" id="IPR007527">
    <property type="entry name" value="Znf_SWIM"/>
</dbReference>
<comment type="caution">
    <text evidence="4">The sequence shown here is derived from an EMBL/GenBank/DDBJ whole genome shotgun (WGS) entry which is preliminary data.</text>
</comment>
<keyword evidence="1" id="KW-0862">Zinc</keyword>
<keyword evidence="5" id="KW-1185">Reference proteome</keyword>
<organism evidence="4 5">
    <name type="scientific">Chryseolinea lacunae</name>
    <dbReference type="NCBI Taxonomy" id="2801331"/>
    <lineage>
        <taxon>Bacteria</taxon>
        <taxon>Pseudomonadati</taxon>
        <taxon>Bacteroidota</taxon>
        <taxon>Cytophagia</taxon>
        <taxon>Cytophagales</taxon>
        <taxon>Fulvivirgaceae</taxon>
        <taxon>Chryseolinea</taxon>
    </lineage>
</organism>
<dbReference type="RefSeq" id="WP_202013050.1">
    <property type="nucleotide sequence ID" value="NZ_JAERRB010000007.1"/>
</dbReference>
<feature type="domain" description="SWIM-type" evidence="3">
    <location>
        <begin position="52"/>
        <end position="85"/>
    </location>
</feature>
<accession>A0ABS1KWQ5</accession>
<dbReference type="EMBL" id="JAERRB010000007">
    <property type="protein sequence ID" value="MBL0743687.1"/>
    <property type="molecule type" value="Genomic_DNA"/>
</dbReference>
<dbReference type="Pfam" id="PF04434">
    <property type="entry name" value="SWIM"/>
    <property type="match status" value="1"/>
</dbReference>
<dbReference type="Proteomes" id="UP000613030">
    <property type="component" value="Unassembled WGS sequence"/>
</dbReference>
<name>A0ABS1KWQ5_9BACT</name>
<gene>
    <name evidence="4" type="ORF">JI741_20825</name>
</gene>
<protein>
    <submittedName>
        <fullName evidence="4">SWIM zinc finger family protein</fullName>
    </submittedName>
</protein>
<evidence type="ECO:0000256" key="1">
    <source>
        <dbReference type="PROSITE-ProRule" id="PRU00325"/>
    </source>
</evidence>
<keyword evidence="1" id="KW-0479">Metal-binding</keyword>
<sequence length="448" mass="50314">MNLSEQQVEALSPNSAAFVAGKKLSNKESWESFAKSDRSLWGAIKGSGKSPYLTQIDAVNIAYKCTCPSRQFPCKHAIALLLLHIQNGSMFAVAEEPEWVKEWVDKRASKVEQKPAEPKERTEEEEEQLSKSREKTQASRLSGVQAGVAELELWLCDLVRMGMLDLPNKPQSEFQKVAARMVDAKAPGLAGWVKAFSTLNYGQPDQWQPEALAISAKLFLLLRGLKNYDNLTPLWQQTLRNLSGWSQSTKELLANEEAEAVKDEWLAVGQEVLVTDDEITVQRNWLVGIRTQRTALILNFGTRFSALENNVLPGSVLEAELAFFPAILPERAVLKRQRRVTNQLPGKPVAFESWLAVQTHKVAALQKYPWANDLVVVLQQARMINNDGVWLVADALRHVFPVVKDLDLKKPVRWLSITGNEALDMALVIRDNHVIPLGVIKENTYYLL</sequence>